<organism evidence="2">
    <name type="scientific">freshwater metagenome</name>
    <dbReference type="NCBI Taxonomy" id="449393"/>
    <lineage>
        <taxon>unclassified sequences</taxon>
        <taxon>metagenomes</taxon>
        <taxon>ecological metagenomes</taxon>
    </lineage>
</organism>
<reference evidence="2" key="1">
    <citation type="submission" date="2020-05" db="EMBL/GenBank/DDBJ databases">
        <authorList>
            <person name="Chiriac C."/>
            <person name="Salcher M."/>
            <person name="Ghai R."/>
            <person name="Kavagutti S V."/>
        </authorList>
    </citation>
    <scope>NUCLEOTIDE SEQUENCE</scope>
</reference>
<name>A0A6J6TV82_9ZZZZ</name>
<dbReference type="AlphaFoldDB" id="A0A6J6TV82"/>
<proteinExistence type="predicted"/>
<evidence type="ECO:0000313" key="2">
    <source>
        <dbReference type="EMBL" id="CAB4751512.1"/>
    </source>
</evidence>
<gene>
    <name evidence="2" type="ORF">UFOPK2754_01833</name>
</gene>
<accession>A0A6J6TV82</accession>
<sequence length="321" mass="35273">MLRQSGDAVALDQLLDPAGHDVRARHQRPDVADDLLGGAAVVLDDLPHDGFGLAGPVEVHRRQVHALGEHVLCGGRHATRVPAAQVGDVDDGAGEVVGPAAIGAEHRAQHRDVVGVDAALEGIVLCEHVAGAHRVGGDLEDEGPQRLAEARRMHQRGRGRLGDEAARCVEHRRRGVGAFLDEGRVRCLDDDDSAFLRSHRQRVAHHLGSDRVTNLHHRLPDRLLAENHVTLPYASQSMRNASFPLARPFPPLLGRQPHAPTRDSRPKTRNRLFPPLLGRQPHAPTRDSRPKTRHRRRVGLNRGRWVGRRPMGCGAPTRARR</sequence>
<evidence type="ECO:0000256" key="1">
    <source>
        <dbReference type="SAM" id="MobiDB-lite"/>
    </source>
</evidence>
<dbReference type="EMBL" id="CAEZYR010000067">
    <property type="protein sequence ID" value="CAB4751512.1"/>
    <property type="molecule type" value="Genomic_DNA"/>
</dbReference>
<feature type="region of interest" description="Disordered" evidence="1">
    <location>
        <begin position="247"/>
        <end position="297"/>
    </location>
</feature>
<protein>
    <submittedName>
        <fullName evidence="2">Unannotated protein</fullName>
    </submittedName>
</protein>